<reference evidence="3" key="1">
    <citation type="submission" date="2014-11" db="EMBL/GenBank/DDBJ databases">
        <authorList>
            <person name="Otto D Thomas"/>
            <person name="Naeem Raeece"/>
        </authorList>
    </citation>
    <scope>NUCLEOTIDE SEQUENCE</scope>
</reference>
<organism evidence="3">
    <name type="scientific">Chromera velia CCMP2878</name>
    <dbReference type="NCBI Taxonomy" id="1169474"/>
    <lineage>
        <taxon>Eukaryota</taxon>
        <taxon>Sar</taxon>
        <taxon>Alveolata</taxon>
        <taxon>Colpodellida</taxon>
        <taxon>Chromeraceae</taxon>
        <taxon>Chromera</taxon>
    </lineage>
</organism>
<feature type="signal peptide" evidence="1">
    <location>
        <begin position="1"/>
        <end position="27"/>
    </location>
</feature>
<dbReference type="InterPro" id="IPR044241">
    <property type="entry name" value="TxlA/HCF164"/>
</dbReference>
<dbReference type="SUPFAM" id="SSF52833">
    <property type="entry name" value="Thioredoxin-like"/>
    <property type="match status" value="1"/>
</dbReference>
<feature type="domain" description="Thioredoxin" evidence="2">
    <location>
        <begin position="103"/>
        <end position="223"/>
    </location>
</feature>
<dbReference type="AlphaFoldDB" id="A0A0G4GQ67"/>
<protein>
    <recommendedName>
        <fullName evidence="2">Thioredoxin domain-containing protein</fullName>
    </recommendedName>
</protein>
<dbReference type="PANTHER" id="PTHR47353:SF1">
    <property type="entry name" value="THIOREDOXIN-LIKE PROTEIN HCF164, CHLOROPLASTIC"/>
    <property type="match status" value="1"/>
</dbReference>
<evidence type="ECO:0000256" key="1">
    <source>
        <dbReference type="SAM" id="SignalP"/>
    </source>
</evidence>
<dbReference type="GO" id="GO:0010190">
    <property type="term" value="P:cytochrome b6f complex assembly"/>
    <property type="evidence" value="ECO:0007669"/>
    <property type="project" value="TreeGrafter"/>
</dbReference>
<dbReference type="EMBL" id="CDMZ01001436">
    <property type="protein sequence ID" value="CEM32518.1"/>
    <property type="molecule type" value="Genomic_DNA"/>
</dbReference>
<gene>
    <name evidence="3" type="ORF">Cvel_707</name>
</gene>
<evidence type="ECO:0000313" key="3">
    <source>
        <dbReference type="EMBL" id="CEM32518.1"/>
    </source>
</evidence>
<dbReference type="PANTHER" id="PTHR47353">
    <property type="entry name" value="THIOREDOXIN-LIKE PROTEIN HCF164, CHLOROPLASTIC"/>
    <property type="match status" value="1"/>
</dbReference>
<dbReference type="VEuPathDB" id="CryptoDB:Cvel_707"/>
<dbReference type="Pfam" id="PF00085">
    <property type="entry name" value="Thioredoxin"/>
    <property type="match status" value="1"/>
</dbReference>
<dbReference type="PROSITE" id="PS51352">
    <property type="entry name" value="THIOREDOXIN_2"/>
    <property type="match status" value="1"/>
</dbReference>
<dbReference type="GO" id="GO:0009535">
    <property type="term" value="C:chloroplast thylakoid membrane"/>
    <property type="evidence" value="ECO:0007669"/>
    <property type="project" value="TreeGrafter"/>
</dbReference>
<feature type="chain" id="PRO_5005190828" description="Thioredoxin domain-containing protein" evidence="1">
    <location>
        <begin position="28"/>
        <end position="291"/>
    </location>
</feature>
<dbReference type="GO" id="GO:0016671">
    <property type="term" value="F:oxidoreductase activity, acting on a sulfur group of donors, disulfide as acceptor"/>
    <property type="evidence" value="ECO:0007669"/>
    <property type="project" value="TreeGrafter"/>
</dbReference>
<evidence type="ECO:0000259" key="2">
    <source>
        <dbReference type="PROSITE" id="PS51352"/>
    </source>
</evidence>
<sequence length="291" mass="32011">MPAGHVLRGCTLSALLCCAFLPDSPAAFQPARSPPFVGARHRWSRNRGRKYSPLLERNVLSPLSASSADDEASASSEETAGNKAVAIVSALFGFVFYFFQLVRGVPSEDPLVILKRLEMNSPVVDTRLVSNGKPTVMEFYAPWCENCKVMAPLMASVEKSYEGRINFVTVDGGKPENADLVRSLRVDAIPHLAMVDRSGKFQTALTGLIPEKVLRFDFDALIKGDDLPYVGYDVFDQDGDSHSMTDILCSADTSGALCKDPQALQRAQVREKARIAAWEKELQELNLQIQR</sequence>
<keyword evidence="1" id="KW-0732">Signal</keyword>
<name>A0A0G4GQ67_9ALVE</name>
<proteinExistence type="predicted"/>
<dbReference type="Gene3D" id="3.40.30.10">
    <property type="entry name" value="Glutaredoxin"/>
    <property type="match status" value="1"/>
</dbReference>
<accession>A0A0G4GQ67</accession>
<dbReference type="InterPro" id="IPR013766">
    <property type="entry name" value="Thioredoxin_domain"/>
</dbReference>
<dbReference type="InterPro" id="IPR036249">
    <property type="entry name" value="Thioredoxin-like_sf"/>
</dbReference>